<dbReference type="EMBL" id="LT608192">
    <property type="protein sequence ID" value="SCM23493.1"/>
    <property type="molecule type" value="Genomic_DNA"/>
</dbReference>
<protein>
    <submittedName>
        <fullName evidence="2">Uncharacterized protein</fullName>
    </submittedName>
</protein>
<feature type="compositionally biased region" description="Acidic residues" evidence="1">
    <location>
        <begin position="40"/>
        <end position="59"/>
    </location>
</feature>
<evidence type="ECO:0000256" key="1">
    <source>
        <dbReference type="SAM" id="MobiDB-lite"/>
    </source>
</evidence>
<dbReference type="AlphaFoldDB" id="A0A1C6YJB9"/>
<name>A0A1C6YJB9_PLACE</name>
<feature type="compositionally biased region" description="Basic and acidic residues" evidence="1">
    <location>
        <begin position="26"/>
        <end position="39"/>
    </location>
</feature>
<evidence type="ECO:0000313" key="2">
    <source>
        <dbReference type="EMBL" id="SCM23493.1"/>
    </source>
</evidence>
<accession>A0A1C6YJB9</accession>
<sequence>MNKNKQRTKKRLPKGRSRYIPTQEEVEQRNAEISRRPKDDDSEEVESGSEVEASEESASAEDSKSENVNEKDEQNKNEQDEEKNNN</sequence>
<proteinExistence type="predicted"/>
<dbReference type="Proteomes" id="UP000507536">
    <property type="component" value="Chromosome 12"/>
</dbReference>
<reference evidence="2 3" key="1">
    <citation type="submission" date="2016-08" db="EMBL/GenBank/DDBJ databases">
        <authorList>
            <consortium name="Pathogen Informatics"/>
        </authorList>
    </citation>
    <scope>NUCLEOTIDE SEQUENCE [LARGE SCALE GENOMIC DNA]</scope>
    <source>
        <strain evidence="2 3">DS</strain>
    </source>
</reference>
<feature type="region of interest" description="Disordered" evidence="1">
    <location>
        <begin position="1"/>
        <end position="86"/>
    </location>
</feature>
<organism evidence="2 3">
    <name type="scientific">Plasmodium chabaudi adami</name>
    <dbReference type="NCBI Taxonomy" id="5826"/>
    <lineage>
        <taxon>Eukaryota</taxon>
        <taxon>Sar</taxon>
        <taxon>Alveolata</taxon>
        <taxon>Apicomplexa</taxon>
        <taxon>Aconoidasida</taxon>
        <taxon>Haemosporida</taxon>
        <taxon>Plasmodiidae</taxon>
        <taxon>Plasmodium</taxon>
        <taxon>Plasmodium (Vinckeia)</taxon>
    </lineage>
</organism>
<feature type="compositionally biased region" description="Basic residues" evidence="1">
    <location>
        <begin position="1"/>
        <end position="17"/>
    </location>
</feature>
<feature type="compositionally biased region" description="Basic and acidic residues" evidence="1">
    <location>
        <begin position="61"/>
        <end position="86"/>
    </location>
</feature>
<evidence type="ECO:0000313" key="3">
    <source>
        <dbReference type="Proteomes" id="UP000507536"/>
    </source>
</evidence>
<gene>
    <name evidence="2" type="ORF">PCHDS_000351900</name>
</gene>